<reference evidence="1" key="1">
    <citation type="submission" date="2022-04" db="EMBL/GenBank/DDBJ databases">
        <title>Genome of the entomopathogenic fungus Entomophthora muscae.</title>
        <authorList>
            <person name="Elya C."/>
            <person name="Lovett B.R."/>
            <person name="Lee E."/>
            <person name="Macias A.M."/>
            <person name="Hajek A.E."/>
            <person name="De Bivort B.L."/>
            <person name="Kasson M.T."/>
            <person name="De Fine Licht H.H."/>
            <person name="Stajich J.E."/>
        </authorList>
    </citation>
    <scope>NUCLEOTIDE SEQUENCE</scope>
    <source>
        <strain evidence="1">Berkeley</strain>
    </source>
</reference>
<dbReference type="EMBL" id="QTSX02004359">
    <property type="protein sequence ID" value="KAJ9065332.1"/>
    <property type="molecule type" value="Genomic_DNA"/>
</dbReference>
<evidence type="ECO:0000313" key="2">
    <source>
        <dbReference type="Proteomes" id="UP001165960"/>
    </source>
</evidence>
<accession>A0ACC2SSF3</accession>
<name>A0ACC2SSF3_9FUNG</name>
<protein>
    <submittedName>
        <fullName evidence="1">Hsp70 chaperone</fullName>
    </submittedName>
</protein>
<organism evidence="1 2">
    <name type="scientific">Entomophthora muscae</name>
    <dbReference type="NCBI Taxonomy" id="34485"/>
    <lineage>
        <taxon>Eukaryota</taxon>
        <taxon>Fungi</taxon>
        <taxon>Fungi incertae sedis</taxon>
        <taxon>Zoopagomycota</taxon>
        <taxon>Entomophthoromycotina</taxon>
        <taxon>Entomophthoromycetes</taxon>
        <taxon>Entomophthorales</taxon>
        <taxon>Entomophthoraceae</taxon>
        <taxon>Entomophthora</taxon>
    </lineage>
</organism>
<comment type="caution">
    <text evidence="1">The sequence shown here is derived from an EMBL/GenBank/DDBJ whole genome shotgun (WGS) entry which is preliminary data.</text>
</comment>
<gene>
    <name evidence="1" type="primary">SSA2_9</name>
    <name evidence="1" type="ORF">DSO57_1020824</name>
</gene>
<keyword evidence="2" id="KW-1185">Reference proteome</keyword>
<evidence type="ECO:0000313" key="1">
    <source>
        <dbReference type="EMBL" id="KAJ9065332.1"/>
    </source>
</evidence>
<sequence>MSNQANYPIGIDLGTTYSCVGVWRSERVEIIANDQGNRTTPSCVAFTSEEKLVGESAQNQAAYNVSSTVFGIKRMIGRQFNDAQLQTDLKHWPFKVKQDNGKPVVEVTFKGGVHHFTPEQISAMILLKMKQTAELKLGAVKDVVITVPAYFNNAQRQATKDAGESAGFNVLRILAEPTAAALAYGLDANSPVIKNVLVYDLGGGTFDVSVLTIEGSDFKVLATSGDTHLGGEDFDTLLVEHFVRELQAKKGQDISKSPRALRRLRTACERAKRILSSATRATVEVEALYDGIDFQAVLTRAKFDEICGYLFGFTITFIKKILDDAGLQKSQIDEIVLSGGSSRIPKVQQLLSEFFGGKKLNTSINLDEAVAMGAAIQAQMLKGSTVQRIKDIYLVDIAPLSLGIESGVERKMTFVVARNTPLPTTKSQNFTTVYDWQTTVRFAIFEGESPYVDSNALLGEFRLENIQSALKGVPKFLVKFTIDLNGILHVSAVDKLTCSYKDITITNYRNRSSNEIQALGMKKY</sequence>
<dbReference type="Proteomes" id="UP001165960">
    <property type="component" value="Unassembled WGS sequence"/>
</dbReference>
<proteinExistence type="predicted"/>